<dbReference type="RefSeq" id="WP_237053292.1">
    <property type="nucleotide sequence ID" value="NZ_JAKJPO010000001.1"/>
</dbReference>
<dbReference type="EMBL" id="JAKJPO010000001">
    <property type="protein sequence ID" value="MCF7220945.1"/>
    <property type="molecule type" value="Genomic_DNA"/>
</dbReference>
<evidence type="ECO:0000256" key="1">
    <source>
        <dbReference type="SAM" id="MobiDB-lite"/>
    </source>
</evidence>
<name>A0ABS9HPS1_9GAMM</name>
<dbReference type="InterPro" id="IPR023296">
    <property type="entry name" value="Glyco_hydro_beta-prop_sf"/>
</dbReference>
<reference evidence="4" key="2">
    <citation type="submission" date="2022-01" db="EMBL/GenBank/DDBJ databases">
        <title>Lysobacter chinensis sp. nov., a bacterium isolated from cow dung compost.</title>
        <authorList>
            <person name="Zhou L.Y."/>
        </authorList>
    </citation>
    <scope>NUCLEOTIDE SEQUENCE [LARGE SCALE GENOMIC DNA]</scope>
    <source>
        <strain evidence="4">TLK-CK17</strain>
    </source>
</reference>
<protein>
    <recommendedName>
        <fullName evidence="2">Glucosamine inositolphosphorylceramide transferase 1 N-terminal domain-containing protein</fullName>
    </recommendedName>
</protein>
<feature type="region of interest" description="Disordered" evidence="1">
    <location>
        <begin position="563"/>
        <end position="590"/>
    </location>
</feature>
<evidence type="ECO:0000259" key="2">
    <source>
        <dbReference type="Pfam" id="PF24793"/>
    </source>
</evidence>
<comment type="caution">
    <text evidence="3">The sequence shown here is derived from an EMBL/GenBank/DDBJ whole genome shotgun (WGS) entry which is preliminary data.</text>
</comment>
<sequence length="590" mass="63533">MMQVPDSPRGAPSGESNAPSDVSPLYLADVRRAGPLRVVLVTPATMPGWLDDFMRLAGRAGWLDVDVLPVAGAKLPGSDCRRPELRMALAVERWRSPAGTGFATVVPVPQSGMARPPSAPESGRDAALMWLRERRPDLVILAADLEGAAEIAAGARRGCWRLDASLLHECDATFVLLSPLIEPAATTVGLEADRVDGTWRPLAVGTAATYRASLSGQRERACRKLPALLLRGLLAELHAPEPAAGDRRVVSVRLVPPSCRPGRLATVRAFVATIGVRVRDRWNRACSREGRWSVLVRRQSEAMDPDLPSASGYCPLVAPHGCYWADPCAIDGPDGDFVYVEECPDEVNAGVIACLRVDAAGQAERLGVALQRPCHLSFPQVFDWEGRRFMTVESGQDCRVTLYECGGSPLDWRPLADLIEGWQCVDPVLHFHAGHWFLFVNVAESGASSCDSLFLFVADTLTGPYRPHPANPIVDDAGRARMAGRLFVDRGRLVRPAQDCVGSYGAAIVFNEVLELGPDRYRERMLGRLDAEAAGARDGCHTYSRAGALEAIDVRGFGLRDAVPASRHPGHDSGGNLRPGGMSTGATARG</sequence>
<reference evidence="3 4" key="1">
    <citation type="submission" date="2022-01" db="EMBL/GenBank/DDBJ databases">
        <title>Lysobacter chinensis sp. nov., a bacterium isolated from cow dung compost.</title>
        <authorList>
            <person name="Liu Y."/>
        </authorList>
    </citation>
    <scope>NUCLEOTIDE SEQUENCE [LARGE SCALE GENOMIC DNA]</scope>
    <source>
        <strain evidence="3 4">TLK-CK17</strain>
    </source>
</reference>
<dbReference type="Pfam" id="PF24793">
    <property type="entry name" value="GINT1_N"/>
    <property type="match status" value="1"/>
</dbReference>
<proteinExistence type="predicted"/>
<keyword evidence="4" id="KW-1185">Reference proteome</keyword>
<feature type="domain" description="Glucosamine inositolphosphorylceramide transferase 1 N-terminal" evidence="2">
    <location>
        <begin position="357"/>
        <end position="524"/>
    </location>
</feature>
<dbReference type="SUPFAM" id="SSF75005">
    <property type="entry name" value="Arabinanase/levansucrase/invertase"/>
    <property type="match status" value="1"/>
</dbReference>
<accession>A0ABS9HPS1</accession>
<gene>
    <name evidence="3" type="ORF">L3V18_03960</name>
</gene>
<dbReference type="InterPro" id="IPR056442">
    <property type="entry name" value="GINT1_N"/>
</dbReference>
<dbReference type="Gene3D" id="2.115.10.20">
    <property type="entry name" value="Glycosyl hydrolase domain, family 43"/>
    <property type="match status" value="1"/>
</dbReference>
<evidence type="ECO:0000313" key="3">
    <source>
        <dbReference type="EMBL" id="MCF7220945.1"/>
    </source>
</evidence>
<dbReference type="Proteomes" id="UP001430796">
    <property type="component" value="Unassembled WGS sequence"/>
</dbReference>
<evidence type="ECO:0000313" key="4">
    <source>
        <dbReference type="Proteomes" id="UP001430796"/>
    </source>
</evidence>
<feature type="region of interest" description="Disordered" evidence="1">
    <location>
        <begin position="1"/>
        <end position="22"/>
    </location>
</feature>
<organism evidence="3 4">
    <name type="scientific">Marilutibacter chinensis</name>
    <dbReference type="NCBI Taxonomy" id="2912247"/>
    <lineage>
        <taxon>Bacteria</taxon>
        <taxon>Pseudomonadati</taxon>
        <taxon>Pseudomonadota</taxon>
        <taxon>Gammaproteobacteria</taxon>
        <taxon>Lysobacterales</taxon>
        <taxon>Lysobacteraceae</taxon>
        <taxon>Marilutibacter</taxon>
    </lineage>
</organism>
<reference evidence="3 4" key="3">
    <citation type="submission" date="2022-01" db="EMBL/GenBank/DDBJ databases">
        <authorList>
            <person name="Zhou L.Y."/>
        </authorList>
    </citation>
    <scope>NUCLEOTIDE SEQUENCE [LARGE SCALE GENOMIC DNA]</scope>
    <source>
        <strain evidence="3 4">TLK-CK17</strain>
    </source>
</reference>